<keyword evidence="4" id="KW-0874">Quinone</keyword>
<dbReference type="Gene3D" id="3.40.30.10">
    <property type="entry name" value="Glutaredoxin"/>
    <property type="match status" value="1"/>
</dbReference>
<dbReference type="GO" id="GO:0048038">
    <property type="term" value="F:quinone binding"/>
    <property type="evidence" value="ECO:0007669"/>
    <property type="project" value="UniProtKB-KW"/>
</dbReference>
<dbReference type="GO" id="GO:0016491">
    <property type="term" value="F:oxidoreductase activity"/>
    <property type="evidence" value="ECO:0007669"/>
    <property type="project" value="UniProtKB-KW"/>
</dbReference>
<accession>A0AB37MFS8</accession>
<feature type="transmembrane region" description="Helical" evidence="10">
    <location>
        <begin position="169"/>
        <end position="188"/>
    </location>
</feature>
<keyword evidence="5 10" id="KW-1133">Transmembrane helix</keyword>
<dbReference type="Gene3D" id="3.90.70.10">
    <property type="entry name" value="Cysteine proteinases"/>
    <property type="match status" value="1"/>
</dbReference>
<proteinExistence type="inferred from homology"/>
<dbReference type="GO" id="GO:0005524">
    <property type="term" value="F:ATP binding"/>
    <property type="evidence" value="ECO:0007669"/>
    <property type="project" value="InterPro"/>
</dbReference>
<sequence length="508" mass="58449">MSGVDNTSEVFYHYLRALHVKVSKMTVHRLLDNPLGNSMRGISDALDSLHINNAVYQLPTEYFDKLESPFIAVTSDNDSPFCLVEEIEEAYITITIPHYQHMRVSKQQFLQKWTGGVLVSEVTERTSQEKNCWLKNAVDWIQRYQLLLAATATILLILCSASSSYSTGMVVYLFTLCIGILVSSAILYKETVNSKFLHHFCHIGKVIDCNEVLHSKGSHIIGIGLGELSLFYFSTLLLFTLIRPYDFYYISLICNITAIGFTIFSVIYQIFIIRKGCMLCMVINLIVWSNCLILYLIKDQYNQVLSIQTVFLIITISCIYLIIWIQLKKLLSYNEERKQLKTHFSGLLSPQIFQAILAQEPQIREMPKHDITLHNDVTGENQLLFVTNPNCKNCAKTLLQVQKIADEQPISLVLLTFPGDDTGKQVALIIISIYLTEGWKKAMDSLLKWHKNHHIENPNRITNKSKEIWKQQQLYCLQQQINETPTIIANKHYLPYIYQIENLKYVLT</sequence>
<evidence type="ECO:0000313" key="13">
    <source>
        <dbReference type="Proteomes" id="UP000286003"/>
    </source>
</evidence>
<evidence type="ECO:0000256" key="7">
    <source>
        <dbReference type="ARBA" id="ARBA00023136"/>
    </source>
</evidence>
<dbReference type="InterPro" id="IPR036249">
    <property type="entry name" value="Thioredoxin-like_sf"/>
</dbReference>
<evidence type="ECO:0000256" key="10">
    <source>
        <dbReference type="SAM" id="Phobius"/>
    </source>
</evidence>
<feature type="domain" description="Peptidase C39" evidence="11">
    <location>
        <begin position="6"/>
        <end position="120"/>
    </location>
</feature>
<feature type="transmembrane region" description="Helical" evidence="10">
    <location>
        <begin position="144"/>
        <end position="163"/>
    </location>
</feature>
<keyword evidence="8" id="KW-1015">Disulfide bond</keyword>
<evidence type="ECO:0000256" key="9">
    <source>
        <dbReference type="ARBA" id="ARBA00023284"/>
    </source>
</evidence>
<comment type="subcellular location">
    <subcellularLocation>
        <location evidence="1">Membrane</location>
        <topology evidence="1">Multi-pass membrane protein</topology>
    </subcellularLocation>
</comment>
<keyword evidence="3 10" id="KW-0812">Transmembrane</keyword>
<feature type="transmembrane region" description="Helical" evidence="10">
    <location>
        <begin position="303"/>
        <end position="327"/>
    </location>
</feature>
<evidence type="ECO:0000256" key="8">
    <source>
        <dbReference type="ARBA" id="ARBA00023157"/>
    </source>
</evidence>
<dbReference type="Pfam" id="PF03412">
    <property type="entry name" value="Peptidase_C39"/>
    <property type="match status" value="1"/>
</dbReference>
<organism evidence="12 13">
    <name type="scientific">Bacteroides intestinalis</name>
    <dbReference type="NCBI Taxonomy" id="329854"/>
    <lineage>
        <taxon>Bacteria</taxon>
        <taxon>Pseudomonadati</taxon>
        <taxon>Bacteroidota</taxon>
        <taxon>Bacteroidia</taxon>
        <taxon>Bacteroidales</taxon>
        <taxon>Bacteroidaceae</taxon>
        <taxon>Bacteroides</taxon>
    </lineage>
</organism>
<dbReference type="Pfam" id="PF07884">
    <property type="entry name" value="VKOR"/>
    <property type="match status" value="1"/>
</dbReference>
<evidence type="ECO:0000256" key="3">
    <source>
        <dbReference type="ARBA" id="ARBA00022692"/>
    </source>
</evidence>
<evidence type="ECO:0000259" key="11">
    <source>
        <dbReference type="PROSITE" id="PS50990"/>
    </source>
</evidence>
<evidence type="ECO:0000256" key="5">
    <source>
        <dbReference type="ARBA" id="ARBA00022989"/>
    </source>
</evidence>
<keyword evidence="7 10" id="KW-0472">Membrane</keyword>
<dbReference type="SUPFAM" id="SSF52833">
    <property type="entry name" value="Thioredoxin-like"/>
    <property type="match status" value="1"/>
</dbReference>
<evidence type="ECO:0000256" key="2">
    <source>
        <dbReference type="ARBA" id="ARBA00006214"/>
    </source>
</evidence>
<feature type="transmembrane region" description="Helical" evidence="10">
    <location>
        <begin position="248"/>
        <end position="271"/>
    </location>
</feature>
<dbReference type="CDD" id="cd12921">
    <property type="entry name" value="VKOR_4"/>
    <property type="match status" value="1"/>
</dbReference>
<keyword evidence="6" id="KW-0560">Oxidoreductase</keyword>
<gene>
    <name evidence="12" type="ORF">DWZ32_02250</name>
</gene>
<dbReference type="Gene3D" id="1.20.1440.130">
    <property type="entry name" value="VKOR domain"/>
    <property type="match status" value="1"/>
</dbReference>
<comment type="similarity">
    <text evidence="2">Belongs to the VKOR family.</text>
</comment>
<dbReference type="Proteomes" id="UP000286003">
    <property type="component" value="Unassembled WGS sequence"/>
</dbReference>
<comment type="caution">
    <text evidence="12">The sequence shown here is derived from an EMBL/GenBank/DDBJ whole genome shotgun (WGS) entry which is preliminary data.</text>
</comment>
<dbReference type="AlphaFoldDB" id="A0AB37MFS8"/>
<dbReference type="GO" id="GO:0008233">
    <property type="term" value="F:peptidase activity"/>
    <property type="evidence" value="ECO:0007669"/>
    <property type="project" value="InterPro"/>
</dbReference>
<dbReference type="GO" id="GO:0006508">
    <property type="term" value="P:proteolysis"/>
    <property type="evidence" value="ECO:0007669"/>
    <property type="project" value="InterPro"/>
</dbReference>
<reference evidence="12 13" key="1">
    <citation type="submission" date="2018-08" db="EMBL/GenBank/DDBJ databases">
        <title>A genome reference for cultivated species of the human gut microbiota.</title>
        <authorList>
            <person name="Zou Y."/>
            <person name="Xue W."/>
            <person name="Luo G."/>
        </authorList>
    </citation>
    <scope>NUCLEOTIDE SEQUENCE [LARGE SCALE GENOMIC DNA]</scope>
    <source>
        <strain evidence="12 13">AF31-23</strain>
    </source>
</reference>
<dbReference type="InterPro" id="IPR012932">
    <property type="entry name" value="VKOR"/>
</dbReference>
<evidence type="ECO:0000313" key="12">
    <source>
        <dbReference type="EMBL" id="RHN09996.1"/>
    </source>
</evidence>
<name>A0AB37MFS8_9BACE</name>
<dbReference type="InterPro" id="IPR005074">
    <property type="entry name" value="Peptidase_C39"/>
</dbReference>
<dbReference type="InterPro" id="IPR038354">
    <property type="entry name" value="VKOR_sf"/>
</dbReference>
<dbReference type="RefSeq" id="WP_115502123.1">
    <property type="nucleotide sequence ID" value="NZ_CABMMK010000002.1"/>
</dbReference>
<evidence type="ECO:0000256" key="4">
    <source>
        <dbReference type="ARBA" id="ARBA00022719"/>
    </source>
</evidence>
<evidence type="ECO:0000256" key="1">
    <source>
        <dbReference type="ARBA" id="ARBA00004141"/>
    </source>
</evidence>
<dbReference type="EMBL" id="QRQM01000002">
    <property type="protein sequence ID" value="RHN09996.1"/>
    <property type="molecule type" value="Genomic_DNA"/>
</dbReference>
<dbReference type="PROSITE" id="PS50990">
    <property type="entry name" value="PEPTIDASE_C39"/>
    <property type="match status" value="1"/>
</dbReference>
<feature type="transmembrane region" description="Helical" evidence="10">
    <location>
        <begin position="220"/>
        <end position="242"/>
    </location>
</feature>
<keyword evidence="9" id="KW-0676">Redox-active center</keyword>
<protein>
    <submittedName>
        <fullName evidence="12">Vitamin K epoxide reductase</fullName>
    </submittedName>
</protein>
<feature type="transmembrane region" description="Helical" evidence="10">
    <location>
        <begin position="278"/>
        <end position="297"/>
    </location>
</feature>
<dbReference type="GO" id="GO:0016020">
    <property type="term" value="C:membrane"/>
    <property type="evidence" value="ECO:0007669"/>
    <property type="project" value="UniProtKB-SubCell"/>
</dbReference>
<evidence type="ECO:0000256" key="6">
    <source>
        <dbReference type="ARBA" id="ARBA00023002"/>
    </source>
</evidence>